<dbReference type="EMBL" id="CAXLJM020000072">
    <property type="protein sequence ID" value="CAL8127331.1"/>
    <property type="molecule type" value="Genomic_DNA"/>
</dbReference>
<dbReference type="CDD" id="cd03499">
    <property type="entry name" value="SQR_TypeC_SdhC"/>
    <property type="match status" value="1"/>
</dbReference>
<evidence type="ECO:0000256" key="1">
    <source>
        <dbReference type="ARBA" id="ARBA00004141"/>
    </source>
</evidence>
<evidence type="ECO:0000256" key="2">
    <source>
        <dbReference type="ARBA" id="ARBA00022617"/>
    </source>
</evidence>
<dbReference type="InterPro" id="IPR034804">
    <property type="entry name" value="SQR/QFR_C/D"/>
</dbReference>
<dbReference type="NCBIfam" id="TIGR02970">
    <property type="entry name" value="succ_dehyd_cytB"/>
    <property type="match status" value="1"/>
</dbReference>
<dbReference type="PROSITE" id="PS01001">
    <property type="entry name" value="SDH_CYT_2"/>
    <property type="match status" value="1"/>
</dbReference>
<keyword evidence="4" id="KW-0479">Metal-binding</keyword>
<dbReference type="InterPro" id="IPR014314">
    <property type="entry name" value="Succ_DH_cytb556"/>
</dbReference>
<sequence length="179" mass="19375">MSLIGTLCSRQGLRLAKGLSLQQLRVTPAKWVATSACLKATSQPLDSEEGFWDKNKRLNRPMSPHLTIYKLQLTSVLSVTHRGTGLALSGLMSGFAIGMLALPQSFPHYYTMLSSSPSGTAVIFTAKLILAWPFIYHFANGIRHLAWDLGKGFGLKELYTSGYAVLAVSTILSIAAAAM</sequence>
<protein>
    <recommendedName>
        <fullName evidence="11">Succinate dehydrogenase cytochrome b560 subunit, mitochondrial</fullName>
    </recommendedName>
</protein>
<dbReference type="InterPro" id="IPR018495">
    <property type="entry name" value="Succ_DH_cyt_bsu_CS"/>
</dbReference>
<dbReference type="SUPFAM" id="SSF81343">
    <property type="entry name" value="Fumarate reductase respiratory complex transmembrane subunits"/>
    <property type="match status" value="1"/>
</dbReference>
<feature type="transmembrane region" description="Helical" evidence="8">
    <location>
        <begin position="118"/>
        <end position="138"/>
    </location>
</feature>
<evidence type="ECO:0008006" key="11">
    <source>
        <dbReference type="Google" id="ProtNLM"/>
    </source>
</evidence>
<keyword evidence="2" id="KW-0349">Heme</keyword>
<dbReference type="PANTHER" id="PTHR10978">
    <property type="entry name" value="SUCCINATE DEHYDROGENASE CYTOCHROME B560 SUBUNIT"/>
    <property type="match status" value="1"/>
</dbReference>
<feature type="transmembrane region" description="Helical" evidence="8">
    <location>
        <begin position="86"/>
        <end position="106"/>
    </location>
</feature>
<organism evidence="9 10">
    <name type="scientific">Orchesella dallaii</name>
    <dbReference type="NCBI Taxonomy" id="48710"/>
    <lineage>
        <taxon>Eukaryota</taxon>
        <taxon>Metazoa</taxon>
        <taxon>Ecdysozoa</taxon>
        <taxon>Arthropoda</taxon>
        <taxon>Hexapoda</taxon>
        <taxon>Collembola</taxon>
        <taxon>Entomobryomorpha</taxon>
        <taxon>Entomobryoidea</taxon>
        <taxon>Orchesellidae</taxon>
        <taxon>Orchesellinae</taxon>
        <taxon>Orchesella</taxon>
    </lineage>
</organism>
<comment type="subcellular location">
    <subcellularLocation>
        <location evidence="1">Membrane</location>
        <topology evidence="1">Multi-pass membrane protein</topology>
    </subcellularLocation>
</comment>
<reference evidence="9 10" key="1">
    <citation type="submission" date="2024-08" db="EMBL/GenBank/DDBJ databases">
        <authorList>
            <person name="Cucini C."/>
            <person name="Frati F."/>
        </authorList>
    </citation>
    <scope>NUCLEOTIDE SEQUENCE [LARGE SCALE GENOMIC DNA]</scope>
</reference>
<evidence type="ECO:0000256" key="5">
    <source>
        <dbReference type="ARBA" id="ARBA00022989"/>
    </source>
</evidence>
<evidence type="ECO:0000256" key="3">
    <source>
        <dbReference type="ARBA" id="ARBA00022692"/>
    </source>
</evidence>
<keyword evidence="7 8" id="KW-0472">Membrane</keyword>
<feature type="transmembrane region" description="Helical" evidence="8">
    <location>
        <begin position="158"/>
        <end position="178"/>
    </location>
</feature>
<accession>A0ABP1REB2</accession>
<name>A0ABP1REB2_9HEXA</name>
<dbReference type="PANTHER" id="PTHR10978:SF5">
    <property type="entry name" value="SUCCINATE DEHYDROGENASE CYTOCHROME B560 SUBUNIT, MITOCHONDRIAL"/>
    <property type="match status" value="1"/>
</dbReference>
<evidence type="ECO:0000256" key="6">
    <source>
        <dbReference type="ARBA" id="ARBA00023004"/>
    </source>
</evidence>
<proteinExistence type="predicted"/>
<evidence type="ECO:0000313" key="9">
    <source>
        <dbReference type="EMBL" id="CAL8127331.1"/>
    </source>
</evidence>
<comment type="caution">
    <text evidence="9">The sequence shown here is derived from an EMBL/GenBank/DDBJ whole genome shotgun (WGS) entry which is preliminary data.</text>
</comment>
<dbReference type="PROSITE" id="PS01000">
    <property type="entry name" value="SDH_CYT_1"/>
    <property type="match status" value="1"/>
</dbReference>
<evidence type="ECO:0000256" key="8">
    <source>
        <dbReference type="SAM" id="Phobius"/>
    </source>
</evidence>
<keyword evidence="6" id="KW-0408">Iron</keyword>
<dbReference type="Proteomes" id="UP001642540">
    <property type="component" value="Unassembled WGS sequence"/>
</dbReference>
<dbReference type="Gene3D" id="1.20.1300.10">
    <property type="entry name" value="Fumarate reductase/succinate dehydrogenase, transmembrane subunit"/>
    <property type="match status" value="1"/>
</dbReference>
<keyword evidence="3 8" id="KW-0812">Transmembrane</keyword>
<dbReference type="Pfam" id="PF01127">
    <property type="entry name" value="Sdh_cyt"/>
    <property type="match status" value="1"/>
</dbReference>
<gene>
    <name evidence="9" type="ORF">ODALV1_LOCUS21788</name>
</gene>
<dbReference type="InterPro" id="IPR000701">
    <property type="entry name" value="SuccDH_FuR_B_TM-su"/>
</dbReference>
<evidence type="ECO:0000256" key="7">
    <source>
        <dbReference type="ARBA" id="ARBA00023136"/>
    </source>
</evidence>
<evidence type="ECO:0000256" key="4">
    <source>
        <dbReference type="ARBA" id="ARBA00022723"/>
    </source>
</evidence>
<evidence type="ECO:0000313" key="10">
    <source>
        <dbReference type="Proteomes" id="UP001642540"/>
    </source>
</evidence>
<keyword evidence="5 8" id="KW-1133">Transmembrane helix</keyword>
<keyword evidence="10" id="KW-1185">Reference proteome</keyword>